<proteinExistence type="predicted"/>
<evidence type="ECO:0000313" key="2">
    <source>
        <dbReference type="EMBL" id="SEG79792.1"/>
    </source>
</evidence>
<accession>A0A1H6D395</accession>
<dbReference type="RefSeq" id="WP_103875282.1">
    <property type="nucleotide sequence ID" value="NZ_FNUY01000015.1"/>
</dbReference>
<dbReference type="EMBL" id="FNUY01000015">
    <property type="protein sequence ID" value="SEG79792.1"/>
    <property type="molecule type" value="Genomic_DNA"/>
</dbReference>
<reference evidence="2 3" key="1">
    <citation type="submission" date="2016-10" db="EMBL/GenBank/DDBJ databases">
        <authorList>
            <person name="de Groot N.N."/>
        </authorList>
    </citation>
    <scope>NUCLEOTIDE SEQUENCE [LARGE SCALE GENOMIC DNA]</scope>
    <source>
        <strain evidence="2 3">DSM 26656</strain>
    </source>
</reference>
<keyword evidence="1" id="KW-1133">Transmembrane helix</keyword>
<gene>
    <name evidence="2" type="ORF">SAMN04488115_11520</name>
</gene>
<name>A0A1H6D395_9HYPH</name>
<dbReference type="Proteomes" id="UP000236743">
    <property type="component" value="Unassembled WGS sequence"/>
</dbReference>
<dbReference type="AlphaFoldDB" id="A0A1H6D395"/>
<keyword evidence="3" id="KW-1185">Reference proteome</keyword>
<feature type="transmembrane region" description="Helical" evidence="1">
    <location>
        <begin position="21"/>
        <end position="37"/>
    </location>
</feature>
<evidence type="ECO:0000313" key="3">
    <source>
        <dbReference type="Proteomes" id="UP000236743"/>
    </source>
</evidence>
<sequence>MQPFDAQAPTSIEFRGNESRWEALFYAGFGVAIIWWAASKGGWTGIVGGIGFGVFFALLTFGKAMAEPDRSVRLAFDADGLLAPNVFARKLPWAAIEGFAFCPGSEIDDFLFVKVREPKLYEPIPKKPLEFWPVTQTGFRLAIAPLGCAPDDIEAAFRRFAPGIPKI</sequence>
<organism evidence="2 3">
    <name type="scientific">Bosea lathyri</name>
    <dbReference type="NCBI Taxonomy" id="1036778"/>
    <lineage>
        <taxon>Bacteria</taxon>
        <taxon>Pseudomonadati</taxon>
        <taxon>Pseudomonadota</taxon>
        <taxon>Alphaproteobacteria</taxon>
        <taxon>Hyphomicrobiales</taxon>
        <taxon>Boseaceae</taxon>
        <taxon>Bosea</taxon>
    </lineage>
</organism>
<protein>
    <recommendedName>
        <fullName evidence="4">PH domain-containing protein</fullName>
    </recommendedName>
</protein>
<dbReference type="OrthoDB" id="8161496at2"/>
<feature type="transmembrane region" description="Helical" evidence="1">
    <location>
        <begin position="43"/>
        <end position="61"/>
    </location>
</feature>
<evidence type="ECO:0000256" key="1">
    <source>
        <dbReference type="SAM" id="Phobius"/>
    </source>
</evidence>
<evidence type="ECO:0008006" key="4">
    <source>
        <dbReference type="Google" id="ProtNLM"/>
    </source>
</evidence>
<keyword evidence="1" id="KW-0472">Membrane</keyword>
<keyword evidence="1" id="KW-0812">Transmembrane</keyword>